<feature type="region of interest" description="Disordered" evidence="1">
    <location>
        <begin position="590"/>
        <end position="687"/>
    </location>
</feature>
<dbReference type="EMBL" id="LKCW01000179">
    <property type="protein sequence ID" value="KPM37026.1"/>
    <property type="molecule type" value="Genomic_DNA"/>
</dbReference>
<keyword evidence="4" id="KW-1185">Reference proteome</keyword>
<feature type="region of interest" description="Disordered" evidence="1">
    <location>
        <begin position="1081"/>
        <end position="1126"/>
    </location>
</feature>
<name>A0A0P7B9J7_9HYPO</name>
<organism evidence="3 4">
    <name type="scientific">Neonectria ditissima</name>
    <dbReference type="NCBI Taxonomy" id="78410"/>
    <lineage>
        <taxon>Eukaryota</taxon>
        <taxon>Fungi</taxon>
        <taxon>Dikarya</taxon>
        <taxon>Ascomycota</taxon>
        <taxon>Pezizomycotina</taxon>
        <taxon>Sordariomycetes</taxon>
        <taxon>Hypocreomycetidae</taxon>
        <taxon>Hypocreales</taxon>
        <taxon>Nectriaceae</taxon>
        <taxon>Neonectria</taxon>
    </lineage>
</organism>
<dbReference type="AlphaFoldDB" id="A0A0P7B9J7"/>
<feature type="compositionally biased region" description="Low complexity" evidence="1">
    <location>
        <begin position="169"/>
        <end position="179"/>
    </location>
</feature>
<dbReference type="PROSITE" id="PS50086">
    <property type="entry name" value="TBC_RABGAP"/>
    <property type="match status" value="1"/>
</dbReference>
<feature type="compositionally biased region" description="Polar residues" evidence="1">
    <location>
        <begin position="306"/>
        <end position="331"/>
    </location>
</feature>
<gene>
    <name evidence="3" type="ORF">AK830_g9510</name>
</gene>
<feature type="compositionally biased region" description="Polar residues" evidence="1">
    <location>
        <begin position="1089"/>
        <end position="1106"/>
    </location>
</feature>
<feature type="compositionally biased region" description="Pro residues" evidence="1">
    <location>
        <begin position="90"/>
        <end position="99"/>
    </location>
</feature>
<evidence type="ECO:0000313" key="4">
    <source>
        <dbReference type="Proteomes" id="UP000050424"/>
    </source>
</evidence>
<feature type="compositionally biased region" description="Pro residues" evidence="1">
    <location>
        <begin position="667"/>
        <end position="685"/>
    </location>
</feature>
<feature type="compositionally biased region" description="Basic and acidic residues" evidence="1">
    <location>
        <begin position="384"/>
        <end position="393"/>
    </location>
</feature>
<dbReference type="GO" id="GO:0031267">
    <property type="term" value="F:small GTPase binding"/>
    <property type="evidence" value="ECO:0007669"/>
    <property type="project" value="TreeGrafter"/>
</dbReference>
<comment type="caution">
    <text evidence="3">The sequence shown here is derived from an EMBL/GenBank/DDBJ whole genome shotgun (WGS) entry which is preliminary data.</text>
</comment>
<feature type="compositionally biased region" description="Basic residues" evidence="1">
    <location>
        <begin position="1117"/>
        <end position="1126"/>
    </location>
</feature>
<dbReference type="PANTHER" id="PTHR47219">
    <property type="entry name" value="RAB GTPASE-ACTIVATING PROTEIN 1-LIKE"/>
    <property type="match status" value="1"/>
</dbReference>
<dbReference type="InterPro" id="IPR050302">
    <property type="entry name" value="Rab_GAP_TBC_domain"/>
</dbReference>
<feature type="compositionally biased region" description="Polar residues" evidence="1">
    <location>
        <begin position="235"/>
        <end position="247"/>
    </location>
</feature>
<accession>A0A0P7B9J7</accession>
<evidence type="ECO:0000259" key="2">
    <source>
        <dbReference type="PROSITE" id="PS50086"/>
    </source>
</evidence>
<dbReference type="SMART" id="SM00164">
    <property type="entry name" value="TBC"/>
    <property type="match status" value="1"/>
</dbReference>
<dbReference type="OrthoDB" id="294251at2759"/>
<feature type="compositionally biased region" description="Polar residues" evidence="1">
    <location>
        <begin position="418"/>
        <end position="432"/>
    </location>
</feature>
<sequence>MTPAAIKIPKASGEPLQSPRSPNRKFSLYGSRRRDDDSPVPAGTYESPLPSPSYPQQQTISLPPSPKVQIVPFGFAYRDSSESLQLSQLPPLPLSPLPMSPRWDSLSHSSKFVLQPTPSSPYPASPMDPPPHPPSPFAYDAYSIPSDSRNASPTFALANKSSLGDLRASDSPSASAPPDNFNFSRPRKQSIRQPITDPATPRPTLSFNPADQYLELVSSPTQTPLWPPARPRGPSVSSCQSSSTYHSVLSPPASELHDSRQPRSRPTTNGAAPSPRLPLSNINTGGPASPNAVVAPWMSGEELRSSFRSQFTESTAPGTTATERSSVLTKDSSVTSLYPLADLEDDVLGEAEADAEDDDDELSLDDLMGMYEKGFDDDEEASDLDYHVPDRPDTSASNVDYSHTAASDIDYHTGARAPSSTSNRDYSASAHSVSLVPDHDYNIGGESRTSESGAEYDVGARPITLTSEVSHSVDARPVTSTSHRDYHDSRPPSSTSDREYHDTRPTSSSSTRDLNMGSPLTTLASDREPSHSFIQIQIDGDDDDEDFPRRGANSTEKNLDAEIRMSKMIFTSPAYINSVPHIAENLARRSMDKRELDKRDSAKSLDSEPSVVSQQRTPLSDMIPPFSPSVAEITSPISPPTSPPNDIQSPMSPPITEKASASLISPPISPPPTMAPAIAPAPPEDPSCRDRYGFKKENQYVSRQQYDTWNTGYTEYLARRRKKWIGYLKDSALMTDRPNRFPAPNAKTKRFVRKGIPPDWRGAAWFYYAGGPAILAQHSGLYDKLTTKKASEIDAEIIERDLHRTFPDNVKFKPPGGFQAASASARESRSTMTSDSVRGHSPVPPPGSEDEPPIITSLRRVLHAFSVYNPRIGYCQSLNFLAGLLLLFVETEEQCFWLLNVITRIYLPGTHETSLEGSKVDLGVLMTELRDTMPGIWDKVGGDLEAEPNSRPPTSKSIRLPRARRKDLSRLSTDRLPPITMCLTSWFMSCFIGTLPIETTLRVWDVFFYEGSKTLFRISLAVFKLGESEIKSVSDPMEMFGVVQGMPRKLIDANGLMDACFKRRNGFGHLSQDQIDVRRQERRAKAQFDRSQANKHTQTWNVSQSDTEGKAKEKSLFGKKRSPTGL</sequence>
<dbReference type="FunFam" id="1.10.472.80:FF:000050">
    <property type="entry name" value="GTPase activating protein (Gyp3)"/>
    <property type="match status" value="1"/>
</dbReference>
<dbReference type="Proteomes" id="UP000050424">
    <property type="component" value="Unassembled WGS sequence"/>
</dbReference>
<feature type="region of interest" description="Disordered" evidence="1">
    <location>
        <begin position="817"/>
        <end position="852"/>
    </location>
</feature>
<proteinExistence type="predicted"/>
<feature type="compositionally biased region" description="Polar residues" evidence="1">
    <location>
        <begin position="394"/>
        <end position="405"/>
    </location>
</feature>
<feature type="compositionally biased region" description="Basic and acidic residues" evidence="1">
    <location>
        <begin position="1107"/>
        <end position="1116"/>
    </location>
</feature>
<feature type="region of interest" description="Disordered" evidence="1">
    <location>
        <begin position="1"/>
        <end position="65"/>
    </location>
</feature>
<feature type="domain" description="Rab-GAP TBC" evidence="2">
    <location>
        <begin position="755"/>
        <end position="1011"/>
    </location>
</feature>
<dbReference type="InterPro" id="IPR035969">
    <property type="entry name" value="Rab-GAP_TBC_sf"/>
</dbReference>
<feature type="compositionally biased region" description="Pro residues" evidence="1">
    <location>
        <begin position="118"/>
        <end position="136"/>
    </location>
</feature>
<feature type="compositionally biased region" description="Basic and acidic residues" evidence="1">
    <location>
        <begin position="482"/>
        <end position="504"/>
    </location>
</feature>
<dbReference type="InterPro" id="IPR000195">
    <property type="entry name" value="Rab-GAP-TBC_dom"/>
</dbReference>
<dbReference type="Gene3D" id="1.10.472.80">
    <property type="entry name" value="Ypt/Rab-GAP domain of gyp1p, domain 3"/>
    <property type="match status" value="1"/>
</dbReference>
<evidence type="ECO:0000256" key="1">
    <source>
        <dbReference type="SAM" id="MobiDB-lite"/>
    </source>
</evidence>
<feature type="region of interest" description="Disordered" evidence="1">
    <location>
        <begin position="371"/>
        <end position="530"/>
    </location>
</feature>
<dbReference type="SUPFAM" id="SSF47923">
    <property type="entry name" value="Ypt/Rab-GAP domain of gyp1p"/>
    <property type="match status" value="2"/>
</dbReference>
<evidence type="ECO:0000313" key="3">
    <source>
        <dbReference type="EMBL" id="KPM37026.1"/>
    </source>
</evidence>
<dbReference type="STRING" id="78410.A0A0P7B9J7"/>
<reference evidence="3 4" key="1">
    <citation type="submission" date="2015-09" db="EMBL/GenBank/DDBJ databases">
        <title>Draft genome of a European isolate of the apple canker pathogen Neonectria ditissima.</title>
        <authorList>
            <person name="Gomez-Cortecero A."/>
            <person name="Harrison R.J."/>
            <person name="Armitage A.D."/>
        </authorList>
    </citation>
    <scope>NUCLEOTIDE SEQUENCE [LARGE SCALE GENOMIC DNA]</scope>
    <source>
        <strain evidence="3 4">R09/05</strain>
    </source>
</reference>
<protein>
    <recommendedName>
        <fullName evidence="2">Rab-GAP TBC domain-containing protein</fullName>
    </recommendedName>
</protein>
<dbReference type="Pfam" id="PF00566">
    <property type="entry name" value="RabGAP-TBC"/>
    <property type="match status" value="2"/>
</dbReference>
<dbReference type="Gene3D" id="1.10.8.270">
    <property type="entry name" value="putative rabgap domain of human tbc1 domain family member 14 like domains"/>
    <property type="match status" value="1"/>
</dbReference>
<dbReference type="GO" id="GO:0005096">
    <property type="term" value="F:GTPase activator activity"/>
    <property type="evidence" value="ECO:0007669"/>
    <property type="project" value="TreeGrafter"/>
</dbReference>
<dbReference type="PANTHER" id="PTHR47219:SF20">
    <property type="entry name" value="TBC1 DOMAIN FAMILY MEMBER 2B"/>
    <property type="match status" value="1"/>
</dbReference>
<feature type="region of interest" description="Disordered" evidence="1">
    <location>
        <begin position="82"/>
        <end position="331"/>
    </location>
</feature>
<feature type="compositionally biased region" description="Basic and acidic residues" evidence="1">
    <location>
        <begin position="590"/>
        <end position="606"/>
    </location>
</feature>